<feature type="compositionally biased region" description="Basic residues" evidence="9">
    <location>
        <begin position="1257"/>
        <end position="1266"/>
    </location>
</feature>
<evidence type="ECO:0000256" key="4">
    <source>
        <dbReference type="ARBA" id="ARBA00022737"/>
    </source>
</evidence>
<keyword evidence="7" id="KW-1015">Disulfide bond</keyword>
<dbReference type="InterPro" id="IPR036179">
    <property type="entry name" value="Ig-like_dom_sf"/>
</dbReference>
<dbReference type="InterPro" id="IPR013098">
    <property type="entry name" value="Ig_I-set"/>
</dbReference>
<dbReference type="SMART" id="SM00406">
    <property type="entry name" value="IGv"/>
    <property type="match status" value="3"/>
</dbReference>
<dbReference type="InterPro" id="IPR003599">
    <property type="entry name" value="Ig_sub"/>
</dbReference>
<feature type="compositionally biased region" description="Basic residues" evidence="9">
    <location>
        <begin position="1278"/>
        <end position="1289"/>
    </location>
</feature>
<comment type="subcellular location">
    <subcellularLocation>
        <location evidence="1">Membrane</location>
        <topology evidence="1">Single-pass membrane protein</topology>
    </subcellularLocation>
</comment>
<feature type="domain" description="Ig-like" evidence="11">
    <location>
        <begin position="32"/>
        <end position="125"/>
    </location>
</feature>
<evidence type="ECO:0000256" key="6">
    <source>
        <dbReference type="ARBA" id="ARBA00023136"/>
    </source>
</evidence>
<dbReference type="GO" id="GO:0007411">
    <property type="term" value="P:axon guidance"/>
    <property type="evidence" value="ECO:0007669"/>
    <property type="project" value="TreeGrafter"/>
</dbReference>
<evidence type="ECO:0000256" key="7">
    <source>
        <dbReference type="ARBA" id="ARBA00023157"/>
    </source>
</evidence>
<evidence type="ECO:0000313" key="13">
    <source>
        <dbReference type="EMBL" id="CAH1709721.1"/>
    </source>
</evidence>
<feature type="compositionally biased region" description="Low complexity" evidence="9">
    <location>
        <begin position="1267"/>
        <end position="1277"/>
    </location>
</feature>
<evidence type="ECO:0000313" key="14">
    <source>
        <dbReference type="Proteomes" id="UP001153620"/>
    </source>
</evidence>
<feature type="domain" description="Ig-like" evidence="11">
    <location>
        <begin position="231"/>
        <end position="316"/>
    </location>
</feature>
<keyword evidence="3" id="KW-0732">Signal</keyword>
<evidence type="ECO:0008006" key="15">
    <source>
        <dbReference type="Google" id="ProtNLM"/>
    </source>
</evidence>
<feature type="domain" description="Ig-like" evidence="11">
    <location>
        <begin position="133"/>
        <end position="226"/>
    </location>
</feature>
<keyword evidence="6 10" id="KW-0472">Membrane</keyword>
<dbReference type="PANTHER" id="PTHR10075">
    <property type="entry name" value="BASIGIN RELATED"/>
    <property type="match status" value="1"/>
</dbReference>
<dbReference type="InterPro" id="IPR003961">
    <property type="entry name" value="FN3_dom"/>
</dbReference>
<feature type="region of interest" description="Disordered" evidence="9">
    <location>
        <begin position="1254"/>
        <end position="1322"/>
    </location>
</feature>
<evidence type="ECO:0000256" key="3">
    <source>
        <dbReference type="ARBA" id="ARBA00022729"/>
    </source>
</evidence>
<dbReference type="Pfam" id="PF13927">
    <property type="entry name" value="Ig_3"/>
    <property type="match status" value="1"/>
</dbReference>
<feature type="domain" description="Fibronectin type-III" evidence="12">
    <location>
        <begin position="644"/>
        <end position="741"/>
    </location>
</feature>
<dbReference type="FunFam" id="2.60.40.10:FF:001559">
    <property type="entry name" value="Roundabout 1, isoform A"/>
    <property type="match status" value="1"/>
</dbReference>
<evidence type="ECO:0000256" key="1">
    <source>
        <dbReference type="ARBA" id="ARBA00004167"/>
    </source>
</evidence>
<evidence type="ECO:0000259" key="11">
    <source>
        <dbReference type="PROSITE" id="PS50835"/>
    </source>
</evidence>
<dbReference type="GO" id="GO:0070593">
    <property type="term" value="P:dendrite self-avoidance"/>
    <property type="evidence" value="ECO:0007669"/>
    <property type="project" value="TreeGrafter"/>
</dbReference>
<dbReference type="SUPFAM" id="SSF48726">
    <property type="entry name" value="Immunoglobulin"/>
    <property type="match status" value="5"/>
</dbReference>
<feature type="compositionally biased region" description="Polar residues" evidence="9">
    <location>
        <begin position="1116"/>
        <end position="1145"/>
    </location>
</feature>
<evidence type="ECO:0000256" key="10">
    <source>
        <dbReference type="SAM" id="Phobius"/>
    </source>
</evidence>
<evidence type="ECO:0000259" key="12">
    <source>
        <dbReference type="PROSITE" id="PS50853"/>
    </source>
</evidence>
<keyword evidence="5 10" id="KW-1133">Transmembrane helix</keyword>
<dbReference type="Pfam" id="PF07679">
    <property type="entry name" value="I-set"/>
    <property type="match status" value="4"/>
</dbReference>
<evidence type="ECO:0000256" key="5">
    <source>
        <dbReference type="ARBA" id="ARBA00022989"/>
    </source>
</evidence>
<dbReference type="FunFam" id="2.60.40.10:FF:000026">
    <property type="entry name" value="roundabout homolog 2 isoform X1"/>
    <property type="match status" value="1"/>
</dbReference>
<dbReference type="InterPro" id="IPR013106">
    <property type="entry name" value="Ig_V-set"/>
</dbReference>
<dbReference type="GO" id="GO:0030424">
    <property type="term" value="C:axon"/>
    <property type="evidence" value="ECO:0007669"/>
    <property type="project" value="TreeGrafter"/>
</dbReference>
<dbReference type="PANTHER" id="PTHR10075:SF100">
    <property type="entry name" value="FASCICLIN-2"/>
    <property type="match status" value="1"/>
</dbReference>
<feature type="transmembrane region" description="Helical" evidence="10">
    <location>
        <begin position="12"/>
        <end position="29"/>
    </location>
</feature>
<feature type="domain" description="Fibronectin type-III" evidence="12">
    <location>
        <begin position="527"/>
        <end position="624"/>
    </location>
</feature>
<evidence type="ECO:0000256" key="8">
    <source>
        <dbReference type="ARBA" id="ARBA00023319"/>
    </source>
</evidence>
<keyword evidence="8" id="KW-0393">Immunoglobulin domain</keyword>
<dbReference type="SMART" id="SM00408">
    <property type="entry name" value="IGc2"/>
    <property type="match status" value="5"/>
</dbReference>
<feature type="compositionally biased region" description="Polar residues" evidence="9">
    <location>
        <begin position="1440"/>
        <end position="1451"/>
    </location>
</feature>
<keyword evidence="2 10" id="KW-0812">Transmembrane</keyword>
<reference evidence="13" key="2">
    <citation type="submission" date="2022-10" db="EMBL/GenBank/DDBJ databases">
        <authorList>
            <consortium name="ENA_rothamsted_submissions"/>
            <consortium name="culmorum"/>
            <person name="King R."/>
        </authorList>
    </citation>
    <scope>NUCLEOTIDE SEQUENCE</scope>
</reference>
<accession>A0A9P0IN46</accession>
<feature type="domain" description="Ig-like" evidence="11">
    <location>
        <begin position="321"/>
        <end position="413"/>
    </location>
</feature>
<keyword evidence="4" id="KW-0677">Repeat</keyword>
<dbReference type="FunFam" id="2.60.40.10:FF:000189">
    <property type="entry name" value="Neogenin isoform 3"/>
    <property type="match status" value="1"/>
</dbReference>
<dbReference type="SMART" id="SM00060">
    <property type="entry name" value="FN3"/>
    <property type="match status" value="3"/>
</dbReference>
<feature type="domain" description="Ig-like" evidence="11">
    <location>
        <begin position="420"/>
        <end position="506"/>
    </location>
</feature>
<dbReference type="PROSITE" id="PS50853">
    <property type="entry name" value="FN3"/>
    <property type="match status" value="3"/>
</dbReference>
<dbReference type="GO" id="GO:0007156">
    <property type="term" value="P:homophilic cell adhesion via plasma membrane adhesion molecules"/>
    <property type="evidence" value="ECO:0007669"/>
    <property type="project" value="TreeGrafter"/>
</dbReference>
<gene>
    <name evidence="13" type="ORF">CHIRRI_LOCUS1304</name>
</gene>
<dbReference type="GO" id="GO:0005886">
    <property type="term" value="C:plasma membrane"/>
    <property type="evidence" value="ECO:0007669"/>
    <property type="project" value="TreeGrafter"/>
</dbReference>
<dbReference type="OrthoDB" id="671595at2759"/>
<dbReference type="Gene3D" id="2.60.40.10">
    <property type="entry name" value="Immunoglobulins"/>
    <property type="match status" value="8"/>
</dbReference>
<name>A0A9P0IN46_9DIPT</name>
<proteinExistence type="predicted"/>
<organism evidence="13 14">
    <name type="scientific">Chironomus riparius</name>
    <dbReference type="NCBI Taxonomy" id="315576"/>
    <lineage>
        <taxon>Eukaryota</taxon>
        <taxon>Metazoa</taxon>
        <taxon>Ecdysozoa</taxon>
        <taxon>Arthropoda</taxon>
        <taxon>Hexapoda</taxon>
        <taxon>Insecta</taxon>
        <taxon>Pterygota</taxon>
        <taxon>Neoptera</taxon>
        <taxon>Endopterygota</taxon>
        <taxon>Diptera</taxon>
        <taxon>Nematocera</taxon>
        <taxon>Chironomoidea</taxon>
        <taxon>Chironomidae</taxon>
        <taxon>Chironominae</taxon>
        <taxon>Chironomus</taxon>
    </lineage>
</organism>
<feature type="domain" description="Fibronectin type-III" evidence="12">
    <location>
        <begin position="746"/>
        <end position="841"/>
    </location>
</feature>
<feature type="region of interest" description="Disordered" evidence="9">
    <location>
        <begin position="1021"/>
        <end position="1047"/>
    </location>
</feature>
<dbReference type="FunFam" id="2.60.40.10:FF:000008">
    <property type="entry name" value="roundabout homolog 2 isoform X2"/>
    <property type="match status" value="2"/>
</dbReference>
<dbReference type="FunFam" id="2.60.40.10:FF:000053">
    <property type="entry name" value="Roundabout guidance receptor 1"/>
    <property type="match status" value="1"/>
</dbReference>
<sequence length="1459" mass="160632">MRIMGKDVTSFVYYAVIWINLFLCSYAQYRSPRITEHPSDILVAKNEPVTLNCKAEGRPEPDIEWFKDGEPVKISTNDNKSHRVLLPSGSLFFLRTVHSKKEQDGGVYWCVAKNSAGKTSSRNATLQIAVLRDDFRVEPKDTRVAAGETALLECGPPKGNPEPKVEWKKDGVWIDLDDIRSRNNRLRIVDGGNLLINNVQTIDEGKYLCVASNMVASKESVLAKLTVQVKPSFIKEPSNASILAGQTVQLHCSVQGDPQPQILWRKENGNIALGRAEILDGDKSLVIKNVLPSDEGTYICEAHNSVGQISSKAQLIVNSLPVFDTKPQDVKIGINGLAKFECIASGNPQPSIYWTKEGSQELMFPDNTYGRHHVTLEGTLEIKAVKKEDAGYYVCSAFSVAGSGTTRAFLEVNSVDDIPPPIIKIGPANQTLPKGSVATLLCRASGSPTPDIKWSKDGASLHVKKRFEVIQSGTLKIDDLHPEDSGMYTCTASSEGRETSWSAMLTVEKSSTSALHRTPDISMLPSSPSEPKLVNVTAMSITLAWNKMQPKQSGTTAFIGYTVEYFSSDLQSGWVKTAERVPSNIVTITNLKPATSYVFIVRAENSYGLSEPSVMSSVIKTLGTDKSVLPPDELAAARSALSVKVLELTDALAVNSTAVRLEWHLLLSNTEYYIEGLLVRYRELNSGSQKYITHIVTEPDLEMYDVGSLSKFTKYEFFISPFYRSVEGMPSNSKIVQTLEDVPTASPSNVQVGMLNLTSGVVRWNPPPPQDHNGILLGYKIQVKAGNSTKILAQMTLNATTLSVGLHNLTTGATYNVRVVAYTRVGAGPYSKPVSLIMDPAHLVTPPRAHPSGISASGEPYSNESIINEPWFMAVIAIVLVMFLVSTAFTLRFLYRKRKNLSKGLQHLSVPSVVNGGDVMMNINGKESLWIDFKSSIGPLQNNRGWRTGDMDKDSGLSGMKLLENSQLASSQGNYTDCGTDYAEVDPRNITSFYNCRKSPDNPTPYATTMLINSMAPDMCTNPSHSHSEHEIGAGGSSGTSSLHSDGKQMHCMFPKHYNPAPTNWIDFLPPPPMGPPPIPEMSSDYGSDPFTAGIVPNCKKSSLSSRSGSGMSSRQQQPNMNISQGSEYNYNHATSSSKNSSNGMPYTTRPLPFLCHESAMNQQQAYNHMMNNSNNPCCPPQQQALITEHIYNEYEPYQQRKFNSRLCDSYDALPNCSNSKQTTPTTLHNPTSFGSLNDNSIYKCSSDCYSMERQPRHNHHTHSHFNHNGNNNNNNNKRNKKTKHHHRAGNNNNNSNSNQKHQHSPQDTIPFNHQIPAATTPDQNHANYEYIIGDESHCGDDDENSCNLGKVTISENEETTEHDDDDEIGNSYSCDDTLTDDAILSGVDPEQINKSNNHHYKHNNHHHCEQASRDSGSGGDTCCSCSDTSCVYEEPPSHPSSIQINNNKNQALRIGDEH</sequence>
<dbReference type="GO" id="GO:0098632">
    <property type="term" value="F:cell-cell adhesion mediator activity"/>
    <property type="evidence" value="ECO:0007669"/>
    <property type="project" value="TreeGrafter"/>
</dbReference>
<evidence type="ECO:0000256" key="9">
    <source>
        <dbReference type="SAM" id="MobiDB-lite"/>
    </source>
</evidence>
<dbReference type="InterPro" id="IPR007110">
    <property type="entry name" value="Ig-like_dom"/>
</dbReference>
<feature type="region of interest" description="Disordered" evidence="9">
    <location>
        <begin position="1097"/>
        <end position="1145"/>
    </location>
</feature>
<dbReference type="PROSITE" id="PS50835">
    <property type="entry name" value="IG_LIKE"/>
    <property type="match status" value="5"/>
</dbReference>
<dbReference type="InterPro" id="IPR036116">
    <property type="entry name" value="FN3_sf"/>
</dbReference>
<dbReference type="SUPFAM" id="SSF49265">
    <property type="entry name" value="Fibronectin type III"/>
    <property type="match status" value="2"/>
</dbReference>
<feature type="compositionally biased region" description="Low complexity" evidence="9">
    <location>
        <begin position="1102"/>
        <end position="1115"/>
    </location>
</feature>
<dbReference type="SMART" id="SM00409">
    <property type="entry name" value="IG"/>
    <property type="match status" value="5"/>
</dbReference>
<reference evidence="13" key="1">
    <citation type="submission" date="2022-01" db="EMBL/GenBank/DDBJ databases">
        <authorList>
            <person name="King R."/>
        </authorList>
    </citation>
    <scope>NUCLEOTIDE SEQUENCE</scope>
</reference>
<dbReference type="FunFam" id="2.60.40.10:FF:001167">
    <property type="entry name" value="Roundabout 2, isoform B"/>
    <property type="match status" value="1"/>
</dbReference>
<feature type="transmembrane region" description="Helical" evidence="10">
    <location>
        <begin position="871"/>
        <end position="895"/>
    </location>
</feature>
<dbReference type="EMBL" id="OU895877">
    <property type="protein sequence ID" value="CAH1709721.1"/>
    <property type="molecule type" value="Genomic_DNA"/>
</dbReference>
<feature type="region of interest" description="Disordered" evidence="9">
    <location>
        <begin position="1436"/>
        <end position="1459"/>
    </location>
</feature>
<protein>
    <recommendedName>
        <fullName evidence="15">Roundabout</fullName>
    </recommendedName>
</protein>
<dbReference type="InterPro" id="IPR003598">
    <property type="entry name" value="Ig_sub2"/>
</dbReference>
<evidence type="ECO:0000256" key="2">
    <source>
        <dbReference type="ARBA" id="ARBA00022692"/>
    </source>
</evidence>
<dbReference type="CDD" id="cd00063">
    <property type="entry name" value="FN3"/>
    <property type="match status" value="3"/>
</dbReference>
<keyword evidence="14" id="KW-1185">Reference proteome</keyword>
<dbReference type="Proteomes" id="UP001153620">
    <property type="component" value="Chromosome 1"/>
</dbReference>
<dbReference type="InterPro" id="IPR013783">
    <property type="entry name" value="Ig-like_fold"/>
</dbReference>
<dbReference type="Pfam" id="PF00041">
    <property type="entry name" value="fn3"/>
    <property type="match status" value="2"/>
</dbReference>